<reference evidence="3" key="1">
    <citation type="submission" date="2022-08" db="UniProtKB">
        <authorList>
            <consortium name="EnsemblMetazoa"/>
        </authorList>
    </citation>
    <scope>IDENTIFICATION</scope>
    <source>
        <strain evidence="3">05x7-T-G4-1.051#20</strain>
    </source>
</reference>
<sequence length="171" mass="18662">MKDQFCVIFVFSILLVSTNEQCPLSGGLNGNLSIVCGSQLAAETTSMEPTSAFNITNANIINTTAATLSEGCTCGHQIDAKFESLVSLRISLAIFVVISTISTIINIYFFIKNILRNKSKKDTTNIKTIHRGGNEPNIETYTELENAVSGDSENQYDSISRQENNINTNVL</sequence>
<evidence type="ECO:0000313" key="4">
    <source>
        <dbReference type="Proteomes" id="UP000005408"/>
    </source>
</evidence>
<proteinExistence type="predicted"/>
<feature type="chain" id="PRO_5042431057" evidence="2">
    <location>
        <begin position="21"/>
        <end position="171"/>
    </location>
</feature>
<evidence type="ECO:0000256" key="2">
    <source>
        <dbReference type="SAM" id="SignalP"/>
    </source>
</evidence>
<feature type="transmembrane region" description="Helical" evidence="1">
    <location>
        <begin position="90"/>
        <end position="111"/>
    </location>
</feature>
<dbReference type="EnsemblMetazoa" id="G18343.2">
    <property type="protein sequence ID" value="G18343.2:cds"/>
    <property type="gene ID" value="G18343"/>
</dbReference>
<feature type="signal peptide" evidence="2">
    <location>
        <begin position="1"/>
        <end position="20"/>
    </location>
</feature>
<keyword evidence="1" id="KW-1133">Transmembrane helix</keyword>
<dbReference type="AlphaFoldDB" id="A0A8W8JD25"/>
<keyword evidence="1" id="KW-0812">Transmembrane</keyword>
<keyword evidence="1" id="KW-0472">Membrane</keyword>
<keyword evidence="4" id="KW-1185">Reference proteome</keyword>
<dbReference type="Proteomes" id="UP000005408">
    <property type="component" value="Unassembled WGS sequence"/>
</dbReference>
<protein>
    <submittedName>
        <fullName evidence="3">Uncharacterized protein</fullName>
    </submittedName>
</protein>
<evidence type="ECO:0000256" key="1">
    <source>
        <dbReference type="SAM" id="Phobius"/>
    </source>
</evidence>
<evidence type="ECO:0000313" key="3">
    <source>
        <dbReference type="EnsemblMetazoa" id="G18343.2:cds"/>
    </source>
</evidence>
<organism evidence="3 4">
    <name type="scientific">Magallana gigas</name>
    <name type="common">Pacific oyster</name>
    <name type="synonym">Crassostrea gigas</name>
    <dbReference type="NCBI Taxonomy" id="29159"/>
    <lineage>
        <taxon>Eukaryota</taxon>
        <taxon>Metazoa</taxon>
        <taxon>Spiralia</taxon>
        <taxon>Lophotrochozoa</taxon>
        <taxon>Mollusca</taxon>
        <taxon>Bivalvia</taxon>
        <taxon>Autobranchia</taxon>
        <taxon>Pteriomorphia</taxon>
        <taxon>Ostreida</taxon>
        <taxon>Ostreoidea</taxon>
        <taxon>Ostreidae</taxon>
        <taxon>Magallana</taxon>
    </lineage>
</organism>
<name>A0A8W8JD25_MAGGI</name>
<dbReference type="EnsemblMetazoa" id="G18343.3">
    <property type="protein sequence ID" value="G18343.3:cds"/>
    <property type="gene ID" value="G18343"/>
</dbReference>
<accession>A0A8W8JD25</accession>
<keyword evidence="2" id="KW-0732">Signal</keyword>